<evidence type="ECO:0000313" key="2">
    <source>
        <dbReference type="Proteomes" id="UP000198893"/>
    </source>
</evidence>
<organism evidence="1 2">
    <name type="scientific">Salinihabitans flavidus</name>
    <dbReference type="NCBI Taxonomy" id="569882"/>
    <lineage>
        <taxon>Bacteria</taxon>
        <taxon>Pseudomonadati</taxon>
        <taxon>Pseudomonadota</taxon>
        <taxon>Alphaproteobacteria</taxon>
        <taxon>Rhodobacterales</taxon>
        <taxon>Roseobacteraceae</taxon>
        <taxon>Salinihabitans</taxon>
    </lineage>
</organism>
<gene>
    <name evidence="1" type="ORF">SAMN04490248_101203</name>
</gene>
<reference evidence="1 2" key="1">
    <citation type="submission" date="2016-10" db="EMBL/GenBank/DDBJ databases">
        <authorList>
            <person name="de Groot N.N."/>
        </authorList>
    </citation>
    <scope>NUCLEOTIDE SEQUENCE [LARGE SCALE GENOMIC DNA]</scope>
    <source>
        <strain evidence="1 2">DSM 27842</strain>
    </source>
</reference>
<proteinExistence type="predicted"/>
<sequence>MVRVLPFILLALGFVAYAVADARGLGQGEPVATLITPTVVVEQIASDKTY</sequence>
<name>A0A1H8LLM5_9RHOB</name>
<dbReference type="EMBL" id="FODS01000001">
    <property type="protein sequence ID" value="SEO06112.1"/>
    <property type="molecule type" value="Genomic_DNA"/>
</dbReference>
<protein>
    <submittedName>
        <fullName evidence="1">Uncharacterized protein</fullName>
    </submittedName>
</protein>
<keyword evidence="2" id="KW-1185">Reference proteome</keyword>
<dbReference type="AlphaFoldDB" id="A0A1H8LLM5"/>
<dbReference type="STRING" id="569882.SAMN04490248_101203"/>
<dbReference type="RefSeq" id="WP_175483125.1">
    <property type="nucleotide sequence ID" value="NZ_FODS01000001.1"/>
</dbReference>
<evidence type="ECO:0000313" key="1">
    <source>
        <dbReference type="EMBL" id="SEO06112.1"/>
    </source>
</evidence>
<dbReference type="Proteomes" id="UP000198893">
    <property type="component" value="Unassembled WGS sequence"/>
</dbReference>
<accession>A0A1H8LLM5</accession>